<name>A0A7W7SMP8_9ACTN</name>
<comment type="subcellular location">
    <subcellularLocation>
        <location evidence="2">Membrane</location>
        <topology evidence="2">Multi-pass membrane protein</topology>
    </subcellularLocation>
</comment>
<dbReference type="SUPFAM" id="SSF50156">
    <property type="entry name" value="PDZ domain-like"/>
    <property type="match status" value="1"/>
</dbReference>
<comment type="caution">
    <text evidence="13">The sequence shown here is derived from an EMBL/GenBank/DDBJ whole genome shotgun (WGS) entry which is preliminary data.</text>
</comment>
<evidence type="ECO:0000256" key="11">
    <source>
        <dbReference type="SAM" id="Phobius"/>
    </source>
</evidence>
<keyword evidence="9" id="KW-0482">Metalloprotease</keyword>
<feature type="transmembrane region" description="Helical" evidence="11">
    <location>
        <begin position="99"/>
        <end position="122"/>
    </location>
</feature>
<keyword evidence="7" id="KW-0862">Zinc</keyword>
<comment type="cofactor">
    <cofactor evidence="1">
        <name>Zn(2+)</name>
        <dbReference type="ChEBI" id="CHEBI:29105"/>
    </cofactor>
</comment>
<evidence type="ECO:0000256" key="9">
    <source>
        <dbReference type="ARBA" id="ARBA00023049"/>
    </source>
</evidence>
<dbReference type="EMBL" id="JACHJW010000001">
    <property type="protein sequence ID" value="MBB4957456.1"/>
    <property type="molecule type" value="Genomic_DNA"/>
</dbReference>
<keyword evidence="14" id="KW-1185">Reference proteome</keyword>
<sequence>MLYLVGVVAFALAILLSVSLHEAGHMITAKRFGMKVSRYFVGFGPTVFSFRRGETEYGLKAIPLGGFCKIVGMTPQDDDVDPADEPRAMWRFPVWKRTVVMVGGVAMNFVLAIVTLWIAAIFMGLPNPDFPTTEAQARQEPAVISIADCVVVENAARACAPGDPASPAAQHLRDGDRITAINGTPVANWGEMLQVVRATPPGLATVSYVRDGTAGSTQFNLASVQRAPLDGNAETTTTVSAMGVGLDIQTPNMLTYGPIDAVGATADYTGDMAVATVQAMARIPEKVPALWDAITGAERDMDTPISVVGASRLGGEAVQHGLWEIFVMLFISLNFFLGAFNLVPLLPLDGGHIAIAWFERARSWIYARLGKPDPGRVDYFKLMPLTYAVILIGGAFTLLTVTADVINPITLIPR</sequence>
<keyword evidence="8 11" id="KW-1133">Transmembrane helix</keyword>
<feature type="domain" description="Peptidase M50" evidence="12">
    <location>
        <begin position="9"/>
        <end position="362"/>
    </location>
</feature>
<gene>
    <name evidence="13" type="ORF">FHR38_001189</name>
</gene>
<keyword evidence="10 11" id="KW-0472">Membrane</keyword>
<evidence type="ECO:0000256" key="3">
    <source>
        <dbReference type="ARBA" id="ARBA00007931"/>
    </source>
</evidence>
<organism evidence="13 14">
    <name type="scientific">Micromonospora polyrhachis</name>
    <dbReference type="NCBI Taxonomy" id="1282883"/>
    <lineage>
        <taxon>Bacteria</taxon>
        <taxon>Bacillati</taxon>
        <taxon>Actinomycetota</taxon>
        <taxon>Actinomycetes</taxon>
        <taxon>Micromonosporales</taxon>
        <taxon>Micromonosporaceae</taxon>
        <taxon>Micromonospora</taxon>
    </lineage>
</organism>
<dbReference type="CDD" id="cd06163">
    <property type="entry name" value="S2P-M50_PDZ_RseP-like"/>
    <property type="match status" value="1"/>
</dbReference>
<dbReference type="AlphaFoldDB" id="A0A7W7SMP8"/>
<evidence type="ECO:0000256" key="5">
    <source>
        <dbReference type="ARBA" id="ARBA00022692"/>
    </source>
</evidence>
<evidence type="ECO:0000256" key="10">
    <source>
        <dbReference type="ARBA" id="ARBA00023136"/>
    </source>
</evidence>
<reference evidence="13 14" key="1">
    <citation type="submission" date="2020-08" db="EMBL/GenBank/DDBJ databases">
        <title>Sequencing the genomes of 1000 actinobacteria strains.</title>
        <authorList>
            <person name="Klenk H.-P."/>
        </authorList>
    </citation>
    <scope>NUCLEOTIDE SEQUENCE [LARGE SCALE GENOMIC DNA]</scope>
    <source>
        <strain evidence="13 14">DSM 45886</strain>
    </source>
</reference>
<protein>
    <submittedName>
        <fullName evidence="13">Membrane-associated protease RseP (Regulator of RpoE activity)</fullName>
    </submittedName>
</protein>
<dbReference type="GO" id="GO:0004222">
    <property type="term" value="F:metalloendopeptidase activity"/>
    <property type="evidence" value="ECO:0007669"/>
    <property type="project" value="InterPro"/>
</dbReference>
<dbReference type="Pfam" id="PF02163">
    <property type="entry name" value="Peptidase_M50"/>
    <property type="match status" value="1"/>
</dbReference>
<dbReference type="GO" id="GO:0016020">
    <property type="term" value="C:membrane"/>
    <property type="evidence" value="ECO:0007669"/>
    <property type="project" value="UniProtKB-SubCell"/>
</dbReference>
<dbReference type="RefSeq" id="WP_184533464.1">
    <property type="nucleotide sequence ID" value="NZ_JACHJW010000001.1"/>
</dbReference>
<keyword evidence="4 13" id="KW-0645">Protease</keyword>
<evidence type="ECO:0000256" key="6">
    <source>
        <dbReference type="ARBA" id="ARBA00022801"/>
    </source>
</evidence>
<proteinExistence type="inferred from homology"/>
<evidence type="ECO:0000256" key="8">
    <source>
        <dbReference type="ARBA" id="ARBA00022989"/>
    </source>
</evidence>
<evidence type="ECO:0000256" key="7">
    <source>
        <dbReference type="ARBA" id="ARBA00022833"/>
    </source>
</evidence>
<comment type="similarity">
    <text evidence="3">Belongs to the peptidase M50B family.</text>
</comment>
<accession>A0A7W7SMP8</accession>
<evidence type="ECO:0000256" key="4">
    <source>
        <dbReference type="ARBA" id="ARBA00022670"/>
    </source>
</evidence>
<evidence type="ECO:0000256" key="1">
    <source>
        <dbReference type="ARBA" id="ARBA00001947"/>
    </source>
</evidence>
<evidence type="ECO:0000259" key="12">
    <source>
        <dbReference type="Pfam" id="PF02163"/>
    </source>
</evidence>
<feature type="transmembrane region" description="Helical" evidence="11">
    <location>
        <begin position="385"/>
        <end position="406"/>
    </location>
</feature>
<dbReference type="PANTHER" id="PTHR42837:SF2">
    <property type="entry name" value="MEMBRANE METALLOPROTEASE ARASP2, CHLOROPLASTIC-RELATED"/>
    <property type="match status" value="1"/>
</dbReference>
<dbReference type="InterPro" id="IPR008915">
    <property type="entry name" value="Peptidase_M50"/>
</dbReference>
<keyword evidence="6" id="KW-0378">Hydrolase</keyword>
<dbReference type="GO" id="GO:0006508">
    <property type="term" value="P:proteolysis"/>
    <property type="evidence" value="ECO:0007669"/>
    <property type="project" value="UniProtKB-KW"/>
</dbReference>
<evidence type="ECO:0000313" key="14">
    <source>
        <dbReference type="Proteomes" id="UP000578819"/>
    </source>
</evidence>
<evidence type="ECO:0000256" key="2">
    <source>
        <dbReference type="ARBA" id="ARBA00004141"/>
    </source>
</evidence>
<dbReference type="PANTHER" id="PTHR42837">
    <property type="entry name" value="REGULATOR OF SIGMA-E PROTEASE RSEP"/>
    <property type="match status" value="1"/>
</dbReference>
<evidence type="ECO:0000313" key="13">
    <source>
        <dbReference type="EMBL" id="MBB4957456.1"/>
    </source>
</evidence>
<keyword evidence="5 11" id="KW-0812">Transmembrane</keyword>
<dbReference type="InterPro" id="IPR036034">
    <property type="entry name" value="PDZ_sf"/>
</dbReference>
<dbReference type="InterPro" id="IPR004387">
    <property type="entry name" value="Pept_M50_Zn"/>
</dbReference>
<dbReference type="Proteomes" id="UP000578819">
    <property type="component" value="Unassembled WGS sequence"/>
</dbReference>
<dbReference type="Gene3D" id="2.30.42.10">
    <property type="match status" value="1"/>
</dbReference>